<evidence type="ECO:0000256" key="3">
    <source>
        <dbReference type="ARBA" id="ARBA00022606"/>
    </source>
</evidence>
<dbReference type="GO" id="GO:0005886">
    <property type="term" value="C:plasma membrane"/>
    <property type="evidence" value="ECO:0007669"/>
    <property type="project" value="UniProtKB-SubCell"/>
</dbReference>
<name>A0A410HX29_9ORTH</name>
<keyword evidence="4 11" id="KW-0812">Transmembrane</keyword>
<reference evidence="12" key="1">
    <citation type="submission" date="2018-04" db="EMBL/GenBank/DDBJ databases">
        <title>Identification and expression profiles of candidate chemosensory membrane proteins in the band-winged grasshopper, Oedaleus asiaticus.</title>
        <authorList>
            <person name="Zhou Y."/>
            <person name="Pang B."/>
        </authorList>
    </citation>
    <scope>NUCLEOTIDE SEQUENCE</scope>
</reference>
<keyword evidence="5" id="KW-0552">Olfaction</keyword>
<evidence type="ECO:0000256" key="6">
    <source>
        <dbReference type="ARBA" id="ARBA00022989"/>
    </source>
</evidence>
<keyword evidence="2" id="KW-1003">Cell membrane</keyword>
<dbReference type="GO" id="GO:0007165">
    <property type="term" value="P:signal transduction"/>
    <property type="evidence" value="ECO:0007669"/>
    <property type="project" value="UniProtKB-KW"/>
</dbReference>
<evidence type="ECO:0000256" key="4">
    <source>
        <dbReference type="ARBA" id="ARBA00022692"/>
    </source>
</evidence>
<evidence type="ECO:0000256" key="1">
    <source>
        <dbReference type="ARBA" id="ARBA00004651"/>
    </source>
</evidence>
<keyword evidence="6 11" id="KW-1133">Transmembrane helix</keyword>
<dbReference type="PANTHER" id="PTHR21137">
    <property type="entry name" value="ODORANT RECEPTOR"/>
    <property type="match status" value="1"/>
</dbReference>
<dbReference type="AlphaFoldDB" id="A0A410HX29"/>
<feature type="compositionally biased region" description="Basic and acidic residues" evidence="10">
    <location>
        <begin position="22"/>
        <end position="40"/>
    </location>
</feature>
<dbReference type="GO" id="GO:0004984">
    <property type="term" value="F:olfactory receptor activity"/>
    <property type="evidence" value="ECO:0007669"/>
    <property type="project" value="InterPro"/>
</dbReference>
<keyword evidence="3" id="KW-0716">Sensory transduction</keyword>
<evidence type="ECO:0000256" key="7">
    <source>
        <dbReference type="ARBA" id="ARBA00023136"/>
    </source>
</evidence>
<evidence type="ECO:0000256" key="2">
    <source>
        <dbReference type="ARBA" id="ARBA00022475"/>
    </source>
</evidence>
<proteinExistence type="evidence at transcript level"/>
<evidence type="ECO:0000256" key="10">
    <source>
        <dbReference type="SAM" id="MobiDB-lite"/>
    </source>
</evidence>
<evidence type="ECO:0000256" key="11">
    <source>
        <dbReference type="SAM" id="Phobius"/>
    </source>
</evidence>
<feature type="region of interest" description="Disordered" evidence="10">
    <location>
        <begin position="17"/>
        <end position="40"/>
    </location>
</feature>
<keyword evidence="7 11" id="KW-0472">Membrane</keyword>
<keyword evidence="8 12" id="KW-0675">Receptor</keyword>
<organism evidence="12">
    <name type="scientific">Oedaleus asiaticus</name>
    <dbReference type="NCBI Taxonomy" id="244712"/>
    <lineage>
        <taxon>Eukaryota</taxon>
        <taxon>Metazoa</taxon>
        <taxon>Ecdysozoa</taxon>
        <taxon>Arthropoda</taxon>
        <taxon>Hexapoda</taxon>
        <taxon>Insecta</taxon>
        <taxon>Pterygota</taxon>
        <taxon>Neoptera</taxon>
        <taxon>Polyneoptera</taxon>
        <taxon>Orthoptera</taxon>
        <taxon>Caelifera</taxon>
        <taxon>Acrididea</taxon>
        <taxon>Acridomorpha</taxon>
        <taxon>Acridoidea</taxon>
        <taxon>Acrididae</taxon>
        <taxon>Oedipodinae</taxon>
        <taxon>Oedaleus</taxon>
    </lineage>
</organism>
<dbReference type="GO" id="GO:0005549">
    <property type="term" value="F:odorant binding"/>
    <property type="evidence" value="ECO:0007669"/>
    <property type="project" value="InterPro"/>
</dbReference>
<keyword evidence="9" id="KW-0807">Transducer</keyword>
<sequence>MVHISAELDVLNQNISSMTAGGKDEPGDPRGRHDSRVKHESDYKSAVVPVNFHKRSSSFPADLDEEDRLYFILVENIRHHQLILAYTKKLEELMKTSIFIILLSNALSICLHVLGLAVMLQEGVDLPSVLKMLITFPAYSCETGLYCMFGQAIIDQSERLVDSAFNCDWINMGPRFRRSLTIFMLQASQPLNVKVGKRVILSRHTFLRLLNGSYSLFNMLHGVQK</sequence>
<evidence type="ECO:0000313" key="12">
    <source>
        <dbReference type="EMBL" id="QAB43913.1"/>
    </source>
</evidence>
<accession>A0A410HX29</accession>
<dbReference type="InterPro" id="IPR004117">
    <property type="entry name" value="7tm6_olfct_rcpt"/>
</dbReference>
<evidence type="ECO:0000256" key="8">
    <source>
        <dbReference type="ARBA" id="ARBA00023170"/>
    </source>
</evidence>
<dbReference type="EMBL" id="MH196306">
    <property type="protein sequence ID" value="QAB43913.1"/>
    <property type="molecule type" value="mRNA"/>
</dbReference>
<feature type="transmembrane region" description="Helical" evidence="11">
    <location>
        <begin position="98"/>
        <end position="120"/>
    </location>
</feature>
<protein>
    <submittedName>
        <fullName evidence="12">Olfactory receptor OR34</fullName>
    </submittedName>
</protein>
<evidence type="ECO:0000256" key="5">
    <source>
        <dbReference type="ARBA" id="ARBA00022725"/>
    </source>
</evidence>
<dbReference type="Pfam" id="PF02949">
    <property type="entry name" value="7tm_6"/>
    <property type="match status" value="1"/>
</dbReference>
<dbReference type="PANTHER" id="PTHR21137:SF35">
    <property type="entry name" value="ODORANT RECEPTOR 19A-RELATED"/>
    <property type="match status" value="1"/>
</dbReference>
<evidence type="ECO:0000256" key="9">
    <source>
        <dbReference type="ARBA" id="ARBA00023224"/>
    </source>
</evidence>
<comment type="subcellular location">
    <subcellularLocation>
        <location evidence="1">Cell membrane</location>
        <topology evidence="1">Multi-pass membrane protein</topology>
    </subcellularLocation>
</comment>